<evidence type="ECO:0000313" key="2">
    <source>
        <dbReference type="EMBL" id="ALD66590.1"/>
    </source>
</evidence>
<name>A0A0M4KCT2_9MOLU</name>
<reference evidence="2 3" key="1">
    <citation type="journal article" date="2015" name="Genome Announc.">
        <title>Complete Genome Sequence of Spiroplasma cantharicola CC-1T (DSM 21588), a Bacterium Isolated from Soldier Beetle (Cantharis carolinus).</title>
        <authorList>
            <person name="Lo W.S."/>
            <person name="Liu P.Y."/>
            <person name="Kuo C.H."/>
        </authorList>
    </citation>
    <scope>NUCLEOTIDE SEQUENCE [LARGE SCALE GENOMIC DNA]</scope>
    <source>
        <strain evidence="2 3">CC-1</strain>
    </source>
</reference>
<organism evidence="2 3">
    <name type="scientific">Spiroplasma cantharicola</name>
    <dbReference type="NCBI Taxonomy" id="362837"/>
    <lineage>
        <taxon>Bacteria</taxon>
        <taxon>Bacillati</taxon>
        <taxon>Mycoplasmatota</taxon>
        <taxon>Mollicutes</taxon>
        <taxon>Entomoplasmatales</taxon>
        <taxon>Spiroplasmataceae</taxon>
        <taxon>Spiroplasma</taxon>
    </lineage>
</organism>
<dbReference type="KEGG" id="scj:SCANT_v1c06840"/>
<accession>A0A0M4KCT2</accession>
<dbReference type="InterPro" id="IPR054816">
    <property type="entry name" value="Lipoprotein_mollicutes-type_CS"/>
</dbReference>
<gene>
    <name evidence="2" type="ORF">SCANT_v1c06840</name>
</gene>
<dbReference type="PROSITE" id="PS51257">
    <property type="entry name" value="PROKAR_LIPOPROTEIN"/>
    <property type="match status" value="1"/>
</dbReference>
<evidence type="ECO:0000256" key="1">
    <source>
        <dbReference type="SAM" id="SignalP"/>
    </source>
</evidence>
<dbReference type="EMBL" id="CP012622">
    <property type="protein sequence ID" value="ALD66590.1"/>
    <property type="molecule type" value="Genomic_DNA"/>
</dbReference>
<dbReference type="Proteomes" id="UP000063919">
    <property type="component" value="Chromosome"/>
</dbReference>
<proteinExistence type="predicted"/>
<dbReference type="PATRIC" id="fig|362837.3.peg.700"/>
<keyword evidence="3" id="KW-1185">Reference proteome</keyword>
<dbReference type="NCBIfam" id="NF038029">
    <property type="entry name" value="LP_plasma"/>
    <property type="match status" value="1"/>
</dbReference>
<feature type="chain" id="PRO_5005796895" description="Lipoprotein" evidence="1">
    <location>
        <begin position="24"/>
        <end position="228"/>
    </location>
</feature>
<feature type="signal peptide" evidence="1">
    <location>
        <begin position="1"/>
        <end position="23"/>
    </location>
</feature>
<dbReference type="NCBIfam" id="NF045726">
    <property type="entry name" value="XXplasma_LP"/>
    <property type="match status" value="1"/>
</dbReference>
<evidence type="ECO:0000313" key="3">
    <source>
        <dbReference type="Proteomes" id="UP000063919"/>
    </source>
</evidence>
<dbReference type="RefSeq" id="WP_053946343.1">
    <property type="nucleotide sequence ID" value="NZ_CP012622.1"/>
</dbReference>
<keyword evidence="1" id="KW-0732">Signal</keyword>
<evidence type="ECO:0008006" key="4">
    <source>
        <dbReference type="Google" id="ProtNLM"/>
    </source>
</evidence>
<protein>
    <recommendedName>
        <fullName evidence="4">Lipoprotein</fullName>
    </recommendedName>
</protein>
<sequence>MKKLLGLLGAAGLVATTSATVVACGGEKDKSEDLSLEFKEIKAQTAKINIGKKTDKAVVKSESDAKDKSILEVSTGEVAENGEVVVTVTPKEIPTDKDVNEVLTITYGVVTEGKQEILTTTKIKVTVKKGEVVAPELVEIATHVTKTTLKISEVKDAAAYLVDVKKDNANLVVEEVTPELTKAPVAEIPGDGDAATVPAVDGELTINVNKGSKVYKEGKIKIILSWTK</sequence>
<dbReference type="AlphaFoldDB" id="A0A0M4KCT2"/>
<dbReference type="STRING" id="362837.SCANT_v1c06840"/>